<dbReference type="SUPFAM" id="SSF53756">
    <property type="entry name" value="UDP-Glycosyltransferase/glycogen phosphorylase"/>
    <property type="match status" value="1"/>
</dbReference>
<dbReference type="Gene3D" id="3.40.50.2000">
    <property type="entry name" value="Glycogen Phosphorylase B"/>
    <property type="match status" value="2"/>
</dbReference>
<name>A0ABQ0YWP0_9NOCA</name>
<dbReference type="Pfam" id="PF13579">
    <property type="entry name" value="Glyco_trans_4_4"/>
    <property type="match status" value="1"/>
</dbReference>
<evidence type="ECO:0000313" key="6">
    <source>
        <dbReference type="Proteomes" id="UP000325466"/>
    </source>
</evidence>
<comment type="caution">
    <text evidence="5">The sequence shown here is derived from an EMBL/GenBank/DDBJ whole genome shotgun (WGS) entry which is preliminary data.</text>
</comment>
<dbReference type="EMBL" id="BLAH01000255">
    <property type="protein sequence ID" value="GES40704.1"/>
    <property type="molecule type" value="Genomic_DNA"/>
</dbReference>
<feature type="domain" description="Glycosyl transferase family 1" evidence="3">
    <location>
        <begin position="133"/>
        <end position="288"/>
    </location>
</feature>
<evidence type="ECO:0000259" key="4">
    <source>
        <dbReference type="Pfam" id="PF13579"/>
    </source>
</evidence>
<dbReference type="Proteomes" id="UP000325466">
    <property type="component" value="Unassembled WGS sequence"/>
</dbReference>
<proteinExistence type="predicted"/>
<accession>A0ABQ0YWP0</accession>
<dbReference type="PANTHER" id="PTHR12526">
    <property type="entry name" value="GLYCOSYLTRANSFERASE"/>
    <property type="match status" value="1"/>
</dbReference>
<dbReference type="PANTHER" id="PTHR12526:SF636">
    <property type="entry name" value="BLL3647 PROTEIN"/>
    <property type="match status" value="1"/>
</dbReference>
<organism evidence="5 6">
    <name type="scientific">Rhodococcus aetherivorans</name>
    <dbReference type="NCBI Taxonomy" id="191292"/>
    <lineage>
        <taxon>Bacteria</taxon>
        <taxon>Bacillati</taxon>
        <taxon>Actinomycetota</taxon>
        <taxon>Actinomycetes</taxon>
        <taxon>Mycobacteriales</taxon>
        <taxon>Nocardiaceae</taxon>
        <taxon>Rhodococcus</taxon>
    </lineage>
</organism>
<dbReference type="InterPro" id="IPR028098">
    <property type="entry name" value="Glyco_trans_4-like_N"/>
</dbReference>
<gene>
    <name evidence="5" type="ORF">RAJCM14343_5999</name>
</gene>
<evidence type="ECO:0000256" key="1">
    <source>
        <dbReference type="ARBA" id="ARBA00022676"/>
    </source>
</evidence>
<keyword evidence="2 5" id="KW-0808">Transferase</keyword>
<sequence>MQLFPARTLLPGSGFAGLGAPGLGRWFRRCRADFDLVHVHLGRDLVTLPVAVTALRHRIPYAVQTHGMVVPSRHPLATPLDAIWTRKVLLSAGAVFHLTPREREQLIAVAGPDLALEQLRNGIPDLPVRAPTASGPPEVLFAARLHPRKRPTVFVEMARALLATGADARFTLIGPDQGEGSAVLAAIGNESRIRWSGPVDPAQMRRRVACATVYVLPSVREPYPMGVLEAMSVGVPVIVGTDCGLAPLVERTGSGIVTAPDVPALTAAVRTLLVDRTLATDMGERARATVRRELGMAPVCRHLEDTYSRLIGWKA</sequence>
<reference evidence="5 6" key="1">
    <citation type="journal article" date="2018" name="Biodegradation">
        <title>1,4-Dioxane degradation characteristics of Rhodococcus aetherivorans JCM 14343.</title>
        <authorList>
            <person name="Inoue D."/>
            <person name="Tsunoda T."/>
            <person name="Yamamoto N."/>
            <person name="Ike M."/>
            <person name="Sei K."/>
        </authorList>
    </citation>
    <scope>NUCLEOTIDE SEQUENCE [LARGE SCALE GENOMIC DNA]</scope>
    <source>
        <strain evidence="5 6">JCM 14343</strain>
    </source>
</reference>
<feature type="domain" description="Glycosyltransferase subfamily 4-like N-terminal" evidence="4">
    <location>
        <begin position="17"/>
        <end position="121"/>
    </location>
</feature>
<protein>
    <submittedName>
        <fullName evidence="5">Glycosyl transferase</fullName>
    </submittedName>
</protein>
<keyword evidence="1" id="KW-0328">Glycosyltransferase</keyword>
<evidence type="ECO:0000259" key="3">
    <source>
        <dbReference type="Pfam" id="PF00534"/>
    </source>
</evidence>
<dbReference type="InterPro" id="IPR001296">
    <property type="entry name" value="Glyco_trans_1"/>
</dbReference>
<evidence type="ECO:0000313" key="5">
    <source>
        <dbReference type="EMBL" id="GES40704.1"/>
    </source>
</evidence>
<dbReference type="GO" id="GO:0016740">
    <property type="term" value="F:transferase activity"/>
    <property type="evidence" value="ECO:0007669"/>
    <property type="project" value="UniProtKB-KW"/>
</dbReference>
<dbReference type="Pfam" id="PF00534">
    <property type="entry name" value="Glycos_transf_1"/>
    <property type="match status" value="1"/>
</dbReference>
<keyword evidence="6" id="KW-1185">Reference proteome</keyword>
<evidence type="ECO:0000256" key="2">
    <source>
        <dbReference type="ARBA" id="ARBA00022679"/>
    </source>
</evidence>